<comment type="caution">
    <text evidence="1">The sequence shown here is derived from an EMBL/GenBank/DDBJ whole genome shotgun (WGS) entry which is preliminary data.</text>
</comment>
<keyword evidence="2" id="KW-1185">Reference proteome</keyword>
<reference evidence="1 2" key="1">
    <citation type="journal article" date="2022" name="BMC Genomics">
        <title>Comparative genome analysis of mycobacteria focusing on tRNA and non-coding RNA.</title>
        <authorList>
            <person name="Behra P.R.K."/>
            <person name="Pettersson B.M.F."/>
            <person name="Ramesh M."/>
            <person name="Das S."/>
            <person name="Dasgupta S."/>
            <person name="Kirsebom L.A."/>
        </authorList>
    </citation>
    <scope>NUCLEOTIDE SEQUENCE [LARGE SCALE GENOMIC DNA]</scope>
    <source>
        <strain evidence="1 2">DSM 44078</strain>
    </source>
</reference>
<evidence type="ECO:0008006" key="3">
    <source>
        <dbReference type="Google" id="ProtNLM"/>
    </source>
</evidence>
<dbReference type="RefSeq" id="WP_264067854.1">
    <property type="nucleotide sequence ID" value="NZ_JACKTY010000028.1"/>
</dbReference>
<name>A0ABT3CC09_9MYCO</name>
<proteinExistence type="predicted"/>
<dbReference type="Gene3D" id="3.30.450.20">
    <property type="entry name" value="PAS domain"/>
    <property type="match status" value="1"/>
</dbReference>
<sequence>MTGRGKDVSQEIEELAIEVASRIDSVVNKLNVLAGNVSSARQDFEYLASATRQMLEDGGSAGALAGAGYAVSYLDSGRPPAMVWWVHRGDTTVERSHSVDPDSESFYDYAALRWFRTARDSGLPTLSGPFIDAWGADDYTVTVSLPVPGPSGPQGVVAADVDVRRFTESLTADLRRISVPLALVNESDRVVVSTVPVLSTGLPIQSRADQSRTQSPVLQRFPVSTYGWSVVSLAV</sequence>
<accession>A0ABT3CC09</accession>
<protein>
    <recommendedName>
        <fullName evidence="3">Cache domain-containing protein</fullName>
    </recommendedName>
</protein>
<gene>
    <name evidence="1" type="ORF">H7J73_13125</name>
</gene>
<evidence type="ECO:0000313" key="1">
    <source>
        <dbReference type="EMBL" id="MCV7226971.1"/>
    </source>
</evidence>
<evidence type="ECO:0000313" key="2">
    <source>
        <dbReference type="Proteomes" id="UP001526201"/>
    </source>
</evidence>
<dbReference type="Proteomes" id="UP001526201">
    <property type="component" value="Unassembled WGS sequence"/>
</dbReference>
<organism evidence="1 2">
    <name type="scientific">Mycolicibacterium komossense</name>
    <dbReference type="NCBI Taxonomy" id="1779"/>
    <lineage>
        <taxon>Bacteria</taxon>
        <taxon>Bacillati</taxon>
        <taxon>Actinomycetota</taxon>
        <taxon>Actinomycetes</taxon>
        <taxon>Mycobacteriales</taxon>
        <taxon>Mycobacteriaceae</taxon>
        <taxon>Mycolicibacterium</taxon>
    </lineage>
</organism>
<dbReference type="EMBL" id="JACKTY010000028">
    <property type="protein sequence ID" value="MCV7226971.1"/>
    <property type="molecule type" value="Genomic_DNA"/>
</dbReference>